<dbReference type="RefSeq" id="WP_109218014.1">
    <property type="nucleotide sequence ID" value="NZ_QEWW01000014.1"/>
</dbReference>
<gene>
    <name evidence="1" type="ORF">DC077_10100</name>
</gene>
<sequence length="74" mass="8662">MIKTNADIIFEELLKHEYFDDLPNKENLDYRQATNSDNHLLRAIGTMINQKETLNKSGKQLFESMIYAIKAQED</sequence>
<accession>A0A2U2AKF3</accession>
<evidence type="ECO:0000313" key="1">
    <source>
        <dbReference type="EMBL" id="PWD83303.1"/>
    </source>
</evidence>
<comment type="caution">
    <text evidence="1">The sequence shown here is derived from an EMBL/GenBank/DDBJ whole genome shotgun (WGS) entry which is preliminary data.</text>
</comment>
<reference evidence="2" key="1">
    <citation type="submission" date="2018-05" db="EMBL/GenBank/DDBJ databases">
        <title>Ignatzschineria dubaiensis sp. nov., isolated from necrotic foot tissues of dromedaries (Camelus dromedarius) and associated maggots in Dubai, United Arab Emirates.</title>
        <authorList>
            <person name="Tsang C.C."/>
            <person name="Tang J.Y.M."/>
            <person name="Fong J.Y.H."/>
            <person name="Kinne J."/>
            <person name="Lee H.H."/>
            <person name="Joseph M."/>
            <person name="Jose S."/>
            <person name="Schuster R.K."/>
            <person name="Tang Y."/>
            <person name="Sivakumar S."/>
            <person name="Chen J.H.K."/>
            <person name="Teng J.L.L."/>
            <person name="Lau S.K.P."/>
            <person name="Wernery U."/>
            <person name="Woo P.C.Y."/>
        </authorList>
    </citation>
    <scope>NUCLEOTIDE SEQUENCE [LARGE SCALE GENOMIC DNA]</scope>
    <source>
        <strain evidence="2">UAE-HKU57</strain>
    </source>
</reference>
<dbReference type="AlphaFoldDB" id="A0A2U2AKF3"/>
<organism evidence="1 2">
    <name type="scientific">Ignatzschineria cameli</name>
    <dbReference type="NCBI Taxonomy" id="2182793"/>
    <lineage>
        <taxon>Bacteria</taxon>
        <taxon>Pseudomonadati</taxon>
        <taxon>Pseudomonadota</taxon>
        <taxon>Gammaproteobacteria</taxon>
        <taxon>Cardiobacteriales</taxon>
        <taxon>Ignatzschineriaceae</taxon>
        <taxon>Ignatzschineria</taxon>
    </lineage>
</organism>
<dbReference type="EMBL" id="QEWW01000014">
    <property type="protein sequence ID" value="PWD83303.1"/>
    <property type="molecule type" value="Genomic_DNA"/>
</dbReference>
<proteinExistence type="predicted"/>
<protein>
    <submittedName>
        <fullName evidence="1">Uncharacterized protein</fullName>
    </submittedName>
</protein>
<evidence type="ECO:0000313" key="2">
    <source>
        <dbReference type="Proteomes" id="UP000245059"/>
    </source>
</evidence>
<dbReference type="Proteomes" id="UP000245059">
    <property type="component" value="Unassembled WGS sequence"/>
</dbReference>
<name>A0A2U2AKF3_9GAMM</name>